<evidence type="ECO:0000313" key="2">
    <source>
        <dbReference type="WBParaSite" id="jg9384"/>
    </source>
</evidence>
<sequence>MPWKLYGCAEFIATNDNMFGCLIMKSTPAAPGGRSDVGSRKYPCEQETFGDTYCAAEVSSVNRSSAYPQ</sequence>
<evidence type="ECO:0000313" key="1">
    <source>
        <dbReference type="Proteomes" id="UP000887574"/>
    </source>
</evidence>
<organism evidence="1 2">
    <name type="scientific">Ditylenchus dipsaci</name>
    <dbReference type="NCBI Taxonomy" id="166011"/>
    <lineage>
        <taxon>Eukaryota</taxon>
        <taxon>Metazoa</taxon>
        <taxon>Ecdysozoa</taxon>
        <taxon>Nematoda</taxon>
        <taxon>Chromadorea</taxon>
        <taxon>Rhabditida</taxon>
        <taxon>Tylenchina</taxon>
        <taxon>Tylenchomorpha</taxon>
        <taxon>Sphaerularioidea</taxon>
        <taxon>Anguinidae</taxon>
        <taxon>Anguininae</taxon>
        <taxon>Ditylenchus</taxon>
    </lineage>
</organism>
<reference evidence="2" key="1">
    <citation type="submission" date="2022-11" db="UniProtKB">
        <authorList>
            <consortium name="WormBaseParasite"/>
        </authorList>
    </citation>
    <scope>IDENTIFICATION</scope>
</reference>
<accession>A0A915ESN8</accession>
<proteinExistence type="predicted"/>
<keyword evidence="1" id="KW-1185">Reference proteome</keyword>
<dbReference type="Proteomes" id="UP000887574">
    <property type="component" value="Unplaced"/>
</dbReference>
<dbReference type="AlphaFoldDB" id="A0A915ESN8"/>
<name>A0A915ESN8_9BILA</name>
<dbReference type="WBParaSite" id="jg9384">
    <property type="protein sequence ID" value="jg9384"/>
    <property type="gene ID" value="jg9384"/>
</dbReference>
<protein>
    <submittedName>
        <fullName evidence="2">Uncharacterized protein</fullName>
    </submittedName>
</protein>